<keyword evidence="3" id="KW-1185">Reference proteome</keyword>
<evidence type="ECO:0000313" key="3">
    <source>
        <dbReference type="Proteomes" id="UP000223913"/>
    </source>
</evidence>
<accession>A0A2D0NHQ5</accession>
<reference evidence="2 3" key="1">
    <citation type="submission" date="2017-10" db="EMBL/GenBank/DDBJ databases">
        <title>The draft genome sequence of Lewinella nigricans NBRC 102662.</title>
        <authorList>
            <person name="Wang K."/>
        </authorList>
    </citation>
    <scope>NUCLEOTIDE SEQUENCE [LARGE SCALE GENOMIC DNA]</scope>
    <source>
        <strain evidence="2 3">NBRC 102662</strain>
    </source>
</reference>
<protein>
    <submittedName>
        <fullName evidence="2">Uncharacterized protein</fullName>
    </submittedName>
</protein>
<dbReference type="AlphaFoldDB" id="A0A2D0NHQ5"/>
<dbReference type="Proteomes" id="UP000223913">
    <property type="component" value="Unassembled WGS sequence"/>
</dbReference>
<organism evidence="2 3">
    <name type="scientific">Flavilitoribacter nigricans (strain ATCC 23147 / DSM 23189 / NBRC 102662 / NCIMB 1420 / SS-2)</name>
    <name type="common">Lewinella nigricans</name>
    <dbReference type="NCBI Taxonomy" id="1122177"/>
    <lineage>
        <taxon>Bacteria</taxon>
        <taxon>Pseudomonadati</taxon>
        <taxon>Bacteroidota</taxon>
        <taxon>Saprospiria</taxon>
        <taxon>Saprospirales</taxon>
        <taxon>Lewinellaceae</taxon>
        <taxon>Flavilitoribacter</taxon>
    </lineage>
</organism>
<evidence type="ECO:0000313" key="2">
    <source>
        <dbReference type="EMBL" id="PHN07910.1"/>
    </source>
</evidence>
<dbReference type="RefSeq" id="WP_143473257.1">
    <property type="nucleotide sequence ID" value="NZ_PDUD01000004.1"/>
</dbReference>
<comment type="caution">
    <text evidence="2">The sequence shown here is derived from an EMBL/GenBank/DDBJ whole genome shotgun (WGS) entry which is preliminary data.</text>
</comment>
<keyword evidence="1" id="KW-0812">Transmembrane</keyword>
<name>A0A2D0NHQ5_FLAN2</name>
<proteinExistence type="predicted"/>
<keyword evidence="1" id="KW-1133">Transmembrane helix</keyword>
<keyword evidence="1" id="KW-0472">Membrane</keyword>
<gene>
    <name evidence="2" type="ORF">CRP01_03920</name>
</gene>
<dbReference type="EMBL" id="PDUD01000004">
    <property type="protein sequence ID" value="PHN07910.1"/>
    <property type="molecule type" value="Genomic_DNA"/>
</dbReference>
<evidence type="ECO:0000256" key="1">
    <source>
        <dbReference type="SAM" id="Phobius"/>
    </source>
</evidence>
<feature type="transmembrane region" description="Helical" evidence="1">
    <location>
        <begin position="20"/>
        <end position="44"/>
    </location>
</feature>
<sequence length="238" mass="27676">MSVFKKMNQALGRFTARIDWPNHLMAFISTLLGVWLAFSLGNYYEHQRERERMTVAMDNVRQEIRKNEGKLKEHVGHLDSLMRAVSAFGKLLNEDLNMVAGTGQMDHFLQEHGWFIDIEEKKPYRDSLYEYDGSLNLNLRYMSISNIAWENTKLMDVLHLVDTETAFKLHGLYGLQAETQRSLTDAIDIVKNLFQNNHDSKTVTRTIVNDLKGQIQFSYSLERALQLNYELILKDLTV</sequence>